<dbReference type="HOGENOM" id="CLU_902331_0_0_7"/>
<evidence type="ECO:0000313" key="2">
    <source>
        <dbReference type="EMBL" id="EGB14010.1"/>
    </source>
</evidence>
<dbReference type="Proteomes" id="UP000007845">
    <property type="component" value="Chromosome"/>
</dbReference>
<feature type="transmembrane region" description="Helical" evidence="1">
    <location>
        <begin position="32"/>
        <end position="53"/>
    </location>
</feature>
<accession>F0JHF0</accession>
<dbReference type="OrthoDB" id="5456419at2"/>
<name>F0JHF0_9BACT</name>
<sequence>MNLQELLSAAGTRLDRLTAQLFPGVSPDHLRLAGGVLLGLLALILLLVGLRLLRRPAHNSQSTRTGIPRTLQQKGVVVDVLAGPDDESVAVRCVITAVKSNAIRCEIIERLDVIRTRPGNDLVCVFAPMKTRRGRINSFTATLTESDRGGRRADQLLLAGPTDYGLIPRRKHQRKRVADQQFIRVKLWTASPETSELAFEDAAPQIGVNSFASDGPDQSANAVINISGGGLGLSVLNRLIPETCTVSTPVVINLFMFHFREKTFKPYWYAGEVRSLEDGRPGFTRMGIEFTATARPDRDSGRLHWIDL</sequence>
<dbReference type="AlphaFoldDB" id="F0JHF0"/>
<dbReference type="EMBL" id="CP003220">
    <property type="protein sequence ID" value="EGB14010.1"/>
    <property type="molecule type" value="Genomic_DNA"/>
</dbReference>
<keyword evidence="1" id="KW-1133">Transmembrane helix</keyword>
<keyword evidence="1" id="KW-0812">Transmembrane</keyword>
<keyword evidence="1" id="KW-0472">Membrane</keyword>
<dbReference type="STRING" id="641491.DND132_0795"/>
<dbReference type="KEGG" id="ddn:DND132_0795"/>
<dbReference type="RefSeq" id="WP_014321438.1">
    <property type="nucleotide sequence ID" value="NC_016803.1"/>
</dbReference>
<reference evidence="2 3" key="1">
    <citation type="journal article" date="2011" name="J. Bacteriol.">
        <title>Genome sequence of the mercury-methylating strain Desulfovibrio desulfuricans ND132.</title>
        <authorList>
            <person name="Brown S.D."/>
            <person name="Gilmour C.C."/>
            <person name="Kucken A.M."/>
            <person name="Wall J.D."/>
            <person name="Elias D.A."/>
            <person name="Brandt C.C."/>
            <person name="Podar M."/>
            <person name="Chertkov O."/>
            <person name="Held B."/>
            <person name="Bruce D.C."/>
            <person name="Detter J.C."/>
            <person name="Tapia R."/>
            <person name="Han C.S."/>
            <person name="Goodwin L.A."/>
            <person name="Cheng J.F."/>
            <person name="Pitluck S."/>
            <person name="Woyke T."/>
            <person name="Mikhailova N."/>
            <person name="Ivanova N.N."/>
            <person name="Han J."/>
            <person name="Lucas S."/>
            <person name="Lapidus A.L."/>
            <person name="Land M.L."/>
            <person name="Hauser L.J."/>
            <person name="Palumbo A.V."/>
        </authorList>
    </citation>
    <scope>NUCLEOTIDE SEQUENCE [LARGE SCALE GENOMIC DNA]</scope>
    <source>
        <strain evidence="2 3">ND132</strain>
    </source>
</reference>
<proteinExistence type="predicted"/>
<keyword evidence="3" id="KW-1185">Reference proteome</keyword>
<organism evidence="2 3">
    <name type="scientific">Pseudodesulfovibrio mercurii</name>
    <dbReference type="NCBI Taxonomy" id="641491"/>
    <lineage>
        <taxon>Bacteria</taxon>
        <taxon>Pseudomonadati</taxon>
        <taxon>Thermodesulfobacteriota</taxon>
        <taxon>Desulfovibrionia</taxon>
        <taxon>Desulfovibrionales</taxon>
        <taxon>Desulfovibrionaceae</taxon>
    </lineage>
</organism>
<protein>
    <submittedName>
        <fullName evidence="2">Uncharacterized protein</fullName>
    </submittedName>
</protein>
<evidence type="ECO:0000313" key="3">
    <source>
        <dbReference type="Proteomes" id="UP000007845"/>
    </source>
</evidence>
<gene>
    <name evidence="2" type="ORF">DND132_0795</name>
</gene>
<evidence type="ECO:0000256" key="1">
    <source>
        <dbReference type="SAM" id="Phobius"/>
    </source>
</evidence>
<dbReference type="eggNOG" id="ENOG50317RZ">
    <property type="taxonomic scope" value="Bacteria"/>
</dbReference>